<protein>
    <recommendedName>
        <fullName evidence="5">nitrate reductase (quinone)</fullName>
        <ecNumber evidence="5">1.7.5.1</ecNumber>
    </recommendedName>
</protein>
<dbReference type="InterPro" id="IPR044906">
    <property type="entry name" value="Nitr_red_alph_N_sf"/>
</dbReference>
<keyword evidence="10 17" id="KW-0560">Oxidoreductase</keyword>
<dbReference type="InterPro" id="IPR037943">
    <property type="entry name" value="MopB_CT_Nitrate-R-NarG-like"/>
</dbReference>
<sequence>MSRDNPFLSLRFLRPKPKDGSCKEESFVGGHAAVRCGQREWEDFYRSRWQHDKTVRTTHGVNCTGSCAWDVHVKNGVIVWEVQATDYPGCGAAMPDHEPRGCPRGATFSWYTYSPVRLKYPYIRSALADMWRKALEEHKDPVYAWRSIADDPEKVKAYQKVRGKGGLVRVSWNEAATLVAAALVHTIKKYGPDRVFGFTPIPAMSMVCYASGARFLSLIGGSMISFYDWYADLPPASPQIWGDQTDVPESADWYESAYMIVWGTNLPMTRTPDAHFFTEARYHGTCVAAVAPDYAEYVKFADSWLPARAGTDGALAMAMAHVIFKEFYLDRASEYFTQYAKSYTDLPFLVRLDADDKDDADGWLPGRFLRAADLGISMNNAEWKPMCWDGQTDKPVIPNGGIGFRWGEQGRWNLHQVDAQTDARIDPCLSFAQSSQQWCKTRFPIFAFTGAGSRTGYVPARKIATDKGEIRVTTVFDLMAANLGLMPDNAPNFPADADTTDYPADYQDPKPYTPAWQEAITGVPAKDAIRVAREFAETAEKTRGKAMIFLGAGTNHWFHSDMTYRAIINLTTLCGCQGVNGGGWAHYVGQEKIRPISAWAQLAFALDWKRPPRQQNGTSFFYFATCQWRYDAMDAGALASPMFADKLPSKHPADYNAMAARLGWLPSYPQFNENPLDLCRQAEDQGAKTDDEIISFVTEKIKSGDLCFAVEDPDNPKNFPRVLFLWRANLLGASGKGHEYFLKHLLGVESAVSGPESQHRPEQIQRHDPAPEGKLDLMVTMEMRMSTSALYSDVALPAASWYEMHDLSTTDMHPFIHPFNPAIDPPWETRTNWDQFKTIAETFSDLAKTHLGRQKDLVATALAHDSPGEIAQPHVQDWKDGKTAPAAGKNLPNLTVVTRDFGETHNMMTALGPLAAEKGMGVKGVSWKADTEYEELKSELGTVATPGLTQGMPRLETGHDVACAILALAPETNGHTAVKSWQGVEKTSGLSLSHLSRQREGEKITFDSITAQPKEIITSPTWSGLETEGRRYSPFVINIEEKLPFRTLTGRAQFYMDHEWMLAFGEHLPVYRPPLDMDAMGSAGVSREPGKEIILNYLTPHSKWSIHSTYSDTLVMLTLFRGGEAIWINNQDAAGIGVCDNDWVECFNINGVVMARAVVSHRIPRGKAFMYHAQERLINTPGSKRSGQRGGTHNSVTRIMVKPTHMIGGYAQFSYFFNYYGPTGAQRDEVIVVRKAGEIDWYED</sequence>
<evidence type="ECO:0000256" key="8">
    <source>
        <dbReference type="ARBA" id="ARBA00022505"/>
    </source>
</evidence>
<dbReference type="GO" id="GO:0046872">
    <property type="term" value="F:metal ion binding"/>
    <property type="evidence" value="ECO:0007669"/>
    <property type="project" value="UniProtKB-KW"/>
</dbReference>
<feature type="region of interest" description="Disordered" evidence="15">
    <location>
        <begin position="753"/>
        <end position="772"/>
    </location>
</feature>
<comment type="subcellular location">
    <subcellularLocation>
        <location evidence="3">Cell membrane</location>
        <topology evidence="3">Peripheral membrane protein</topology>
    </subcellularLocation>
</comment>
<comment type="caution">
    <text evidence="17">The sequence shown here is derived from an EMBL/GenBank/DDBJ whole genome shotgun (WGS) entry which is preliminary data.</text>
</comment>
<dbReference type="NCBIfam" id="TIGR01580">
    <property type="entry name" value="narG"/>
    <property type="match status" value="1"/>
</dbReference>
<dbReference type="InterPro" id="IPR028189">
    <property type="entry name" value="Nitr_red_alph_N"/>
</dbReference>
<comment type="similarity">
    <text evidence="4">Belongs to the prokaryotic molybdopterin-containing oxidoreductase family.</text>
</comment>
<dbReference type="InterPro" id="IPR027467">
    <property type="entry name" value="MopterinOxRdtase_cofactor_BS"/>
</dbReference>
<dbReference type="GO" id="GO:0009325">
    <property type="term" value="C:nitrate reductase complex"/>
    <property type="evidence" value="ECO:0007669"/>
    <property type="project" value="InterPro"/>
</dbReference>
<evidence type="ECO:0000256" key="12">
    <source>
        <dbReference type="ARBA" id="ARBA00023014"/>
    </source>
</evidence>
<evidence type="ECO:0000256" key="3">
    <source>
        <dbReference type="ARBA" id="ARBA00004202"/>
    </source>
</evidence>
<evidence type="ECO:0000256" key="10">
    <source>
        <dbReference type="ARBA" id="ARBA00023002"/>
    </source>
</evidence>
<dbReference type="CDD" id="cd02750">
    <property type="entry name" value="MopB_Nitrate-R-NarG-like"/>
    <property type="match status" value="1"/>
</dbReference>
<dbReference type="GO" id="GO:0005886">
    <property type="term" value="C:plasma membrane"/>
    <property type="evidence" value="ECO:0007669"/>
    <property type="project" value="UniProtKB-SubCell"/>
</dbReference>
<dbReference type="EMBL" id="JACDUS010000007">
    <property type="protein sequence ID" value="MBA2882207.1"/>
    <property type="molecule type" value="Genomic_DNA"/>
</dbReference>
<dbReference type="Pfam" id="PF00384">
    <property type="entry name" value="Molybdopterin"/>
    <property type="match status" value="1"/>
</dbReference>
<dbReference type="PROSITE" id="PS51669">
    <property type="entry name" value="4FE4S_MOW_BIS_MGD"/>
    <property type="match status" value="1"/>
</dbReference>
<dbReference type="CDD" id="cd02776">
    <property type="entry name" value="MopB_CT_Nitrate-R-NarG-like"/>
    <property type="match status" value="1"/>
</dbReference>
<keyword evidence="6" id="KW-1003">Cell membrane</keyword>
<dbReference type="InterPro" id="IPR006963">
    <property type="entry name" value="Mopterin_OxRdtase_4Fe-4S_dom"/>
</dbReference>
<keyword evidence="11" id="KW-0408">Iron</keyword>
<dbReference type="InterPro" id="IPR006657">
    <property type="entry name" value="MoPterin_dinucl-bd_dom"/>
</dbReference>
<evidence type="ECO:0000256" key="13">
    <source>
        <dbReference type="ARBA" id="ARBA00023136"/>
    </source>
</evidence>
<proteinExistence type="inferred from homology"/>
<name>A0A7W0CAQ8_9BACT</name>
<reference evidence="17 18" key="1">
    <citation type="submission" date="2020-07" db="EMBL/GenBank/DDBJ databases">
        <title>Genomic Encyclopedia of Type Strains, Phase IV (KMG-IV): sequencing the most valuable type-strain genomes for metagenomic binning, comparative biology and taxonomic classification.</title>
        <authorList>
            <person name="Goeker M."/>
        </authorList>
    </citation>
    <scope>NUCLEOTIDE SEQUENCE [LARGE SCALE GENOMIC DNA]</scope>
    <source>
        <strain evidence="17 18">DSM 17721</strain>
    </source>
</reference>
<dbReference type="GO" id="GO:0043546">
    <property type="term" value="F:molybdopterin cofactor binding"/>
    <property type="evidence" value="ECO:0007669"/>
    <property type="project" value="InterPro"/>
</dbReference>
<dbReference type="SUPFAM" id="SSF53706">
    <property type="entry name" value="Formate dehydrogenase/DMSO reductase, domains 1-3"/>
    <property type="match status" value="1"/>
</dbReference>
<keyword evidence="7" id="KW-0004">4Fe-4S</keyword>
<dbReference type="Gene3D" id="4.10.1200.10">
    <property type="entry name" value="nitrate reductase tail"/>
    <property type="match status" value="1"/>
</dbReference>
<feature type="compositionally biased region" description="Basic and acidic residues" evidence="15">
    <location>
        <begin position="757"/>
        <end position="772"/>
    </location>
</feature>
<dbReference type="PANTHER" id="PTHR43105">
    <property type="entry name" value="RESPIRATORY NITRATE REDUCTASE"/>
    <property type="match status" value="1"/>
</dbReference>
<evidence type="ECO:0000256" key="15">
    <source>
        <dbReference type="SAM" id="MobiDB-lite"/>
    </source>
</evidence>
<evidence type="ECO:0000256" key="2">
    <source>
        <dbReference type="ARBA" id="ARBA00001966"/>
    </source>
</evidence>
<dbReference type="PANTHER" id="PTHR43105:SF2">
    <property type="entry name" value="RESPIRATORY NITRATE REDUCTASE 2 ALPHA CHAIN"/>
    <property type="match status" value="1"/>
</dbReference>
<dbReference type="AlphaFoldDB" id="A0A7W0CAQ8"/>
<organism evidence="17 18">
    <name type="scientific">Desulfosalsimonas propionicica</name>
    <dbReference type="NCBI Taxonomy" id="332175"/>
    <lineage>
        <taxon>Bacteria</taxon>
        <taxon>Pseudomonadati</taxon>
        <taxon>Thermodesulfobacteriota</taxon>
        <taxon>Desulfobacteria</taxon>
        <taxon>Desulfobacterales</taxon>
        <taxon>Desulfosalsimonadaceae</taxon>
        <taxon>Desulfosalsimonas</taxon>
    </lineage>
</organism>
<dbReference type="SMART" id="SM00926">
    <property type="entry name" value="Molybdop_Fe4S4"/>
    <property type="match status" value="1"/>
</dbReference>
<dbReference type="GO" id="GO:0051539">
    <property type="term" value="F:4 iron, 4 sulfur cluster binding"/>
    <property type="evidence" value="ECO:0007669"/>
    <property type="project" value="UniProtKB-KW"/>
</dbReference>
<dbReference type="Pfam" id="PF14710">
    <property type="entry name" value="Nitr_red_alph_N"/>
    <property type="match status" value="1"/>
</dbReference>
<dbReference type="RefSeq" id="WP_181551854.1">
    <property type="nucleotide sequence ID" value="NZ_JACDUS010000007.1"/>
</dbReference>
<evidence type="ECO:0000256" key="6">
    <source>
        <dbReference type="ARBA" id="ARBA00022475"/>
    </source>
</evidence>
<dbReference type="GO" id="GO:0045333">
    <property type="term" value="P:cellular respiration"/>
    <property type="evidence" value="ECO:0007669"/>
    <property type="project" value="UniProtKB-ARBA"/>
</dbReference>
<accession>A0A7W0CAQ8</accession>
<keyword evidence="12" id="KW-0411">Iron-sulfur</keyword>
<dbReference type="InterPro" id="IPR009010">
    <property type="entry name" value="Asp_de-COase-like_dom_sf"/>
</dbReference>
<comment type="cofactor">
    <cofactor evidence="2">
        <name>[4Fe-4S] cluster</name>
        <dbReference type="ChEBI" id="CHEBI:49883"/>
    </cofactor>
</comment>
<evidence type="ECO:0000313" key="18">
    <source>
        <dbReference type="Proteomes" id="UP000525298"/>
    </source>
</evidence>
<keyword evidence="8" id="KW-0500">Molybdenum</keyword>
<dbReference type="Pfam" id="PF01568">
    <property type="entry name" value="Molydop_binding"/>
    <property type="match status" value="1"/>
</dbReference>
<dbReference type="InterPro" id="IPR006656">
    <property type="entry name" value="Mopterin_OxRdtase"/>
</dbReference>
<evidence type="ECO:0000256" key="11">
    <source>
        <dbReference type="ARBA" id="ARBA00023004"/>
    </source>
</evidence>
<evidence type="ECO:0000256" key="5">
    <source>
        <dbReference type="ARBA" id="ARBA00012500"/>
    </source>
</evidence>
<dbReference type="SUPFAM" id="SSF50692">
    <property type="entry name" value="ADC-like"/>
    <property type="match status" value="1"/>
</dbReference>
<dbReference type="InterPro" id="IPR050123">
    <property type="entry name" value="Prok_molybdopt-oxidoreductase"/>
</dbReference>
<gene>
    <name evidence="17" type="ORF">HNR65_002548</name>
</gene>
<keyword evidence="18" id="KW-1185">Reference proteome</keyword>
<dbReference type="EC" id="1.7.5.1" evidence="5"/>
<comment type="cofactor">
    <cofactor evidence="1">
        <name>Mo-bis(molybdopterin guanine dinucleotide)</name>
        <dbReference type="ChEBI" id="CHEBI:60539"/>
    </cofactor>
</comment>
<dbReference type="GO" id="GO:0160182">
    <property type="term" value="F:nitrate reductase (quinone) activity"/>
    <property type="evidence" value="ECO:0007669"/>
    <property type="project" value="UniProtKB-EC"/>
</dbReference>
<dbReference type="PROSITE" id="PS00551">
    <property type="entry name" value="MOLYBDOPTERIN_PROK_1"/>
    <property type="match status" value="1"/>
</dbReference>
<feature type="domain" description="4Fe-4S Mo/W bis-MGD-type" evidence="16">
    <location>
        <begin position="52"/>
        <end position="116"/>
    </location>
</feature>
<keyword evidence="9" id="KW-0479">Metal-binding</keyword>
<evidence type="ECO:0000256" key="9">
    <source>
        <dbReference type="ARBA" id="ARBA00022723"/>
    </source>
</evidence>
<dbReference type="Gene3D" id="3.40.50.12440">
    <property type="match status" value="1"/>
</dbReference>
<comment type="catalytic activity">
    <reaction evidence="14">
        <text>nitrate + a quinol = a quinone + nitrite + H2O</text>
        <dbReference type="Rhea" id="RHEA:56144"/>
        <dbReference type="ChEBI" id="CHEBI:15377"/>
        <dbReference type="ChEBI" id="CHEBI:16301"/>
        <dbReference type="ChEBI" id="CHEBI:17632"/>
        <dbReference type="ChEBI" id="CHEBI:24646"/>
        <dbReference type="ChEBI" id="CHEBI:132124"/>
        <dbReference type="EC" id="1.7.5.1"/>
    </reaction>
</comment>
<evidence type="ECO:0000256" key="4">
    <source>
        <dbReference type="ARBA" id="ARBA00010312"/>
    </source>
</evidence>
<evidence type="ECO:0000259" key="16">
    <source>
        <dbReference type="PROSITE" id="PS51669"/>
    </source>
</evidence>
<evidence type="ECO:0000256" key="14">
    <source>
        <dbReference type="ARBA" id="ARBA00048294"/>
    </source>
</evidence>
<dbReference type="GO" id="GO:0042126">
    <property type="term" value="P:nitrate metabolic process"/>
    <property type="evidence" value="ECO:0007669"/>
    <property type="project" value="InterPro"/>
</dbReference>
<keyword evidence="13" id="KW-0472">Membrane</keyword>
<evidence type="ECO:0000256" key="1">
    <source>
        <dbReference type="ARBA" id="ARBA00001942"/>
    </source>
</evidence>
<dbReference type="InterPro" id="IPR006468">
    <property type="entry name" value="NarG"/>
</dbReference>
<evidence type="ECO:0000313" key="17">
    <source>
        <dbReference type="EMBL" id="MBA2882207.1"/>
    </source>
</evidence>
<dbReference type="Proteomes" id="UP000525298">
    <property type="component" value="Unassembled WGS sequence"/>
</dbReference>
<evidence type="ECO:0000256" key="7">
    <source>
        <dbReference type="ARBA" id="ARBA00022485"/>
    </source>
</evidence>